<organism evidence="2 3">
    <name type="scientific">Nitrosomonas halophila</name>
    <dbReference type="NCBI Taxonomy" id="44576"/>
    <lineage>
        <taxon>Bacteria</taxon>
        <taxon>Pseudomonadati</taxon>
        <taxon>Pseudomonadota</taxon>
        <taxon>Betaproteobacteria</taxon>
        <taxon>Nitrosomonadales</taxon>
        <taxon>Nitrosomonadaceae</taxon>
        <taxon>Nitrosomonas</taxon>
    </lineage>
</organism>
<dbReference type="PANTHER" id="PTHR36932:SF1">
    <property type="entry name" value="CAPSULAR POLYSACCHARIDE BIOSYNTHESIS PROTEIN"/>
    <property type="match status" value="1"/>
</dbReference>
<dbReference type="STRING" id="44576.SAMN05421881_10222"/>
<dbReference type="SUPFAM" id="SSF56801">
    <property type="entry name" value="Acetyl-CoA synthetase-like"/>
    <property type="match status" value="1"/>
</dbReference>
<feature type="domain" description="AMP-dependent synthetase/ligase" evidence="1">
    <location>
        <begin position="201"/>
        <end position="319"/>
    </location>
</feature>
<dbReference type="InterPro" id="IPR053158">
    <property type="entry name" value="CapK_Type1_Caps_Biosynth"/>
</dbReference>
<dbReference type="Gene3D" id="3.40.50.12780">
    <property type="entry name" value="N-terminal domain of ligase-like"/>
    <property type="match status" value="1"/>
</dbReference>
<dbReference type="EMBL" id="FNOY01000022">
    <property type="protein sequence ID" value="SDY18678.1"/>
    <property type="molecule type" value="Genomic_DNA"/>
</dbReference>
<reference evidence="2 3" key="1">
    <citation type="submission" date="2016-10" db="EMBL/GenBank/DDBJ databases">
        <authorList>
            <person name="de Groot N.N."/>
        </authorList>
    </citation>
    <scope>NUCLEOTIDE SEQUENCE [LARGE SCALE GENOMIC DNA]</scope>
    <source>
        <strain evidence="2 3">Nm1</strain>
    </source>
</reference>
<dbReference type="PANTHER" id="PTHR36932">
    <property type="entry name" value="CAPSULAR POLYSACCHARIDE BIOSYNTHESIS PROTEIN"/>
    <property type="match status" value="1"/>
</dbReference>
<keyword evidence="2" id="KW-0436">Ligase</keyword>
<dbReference type="GO" id="GO:0016874">
    <property type="term" value="F:ligase activity"/>
    <property type="evidence" value="ECO:0007669"/>
    <property type="project" value="UniProtKB-KW"/>
</dbReference>
<gene>
    <name evidence="2" type="ORF">SAMN05421881_10222</name>
</gene>
<evidence type="ECO:0000259" key="1">
    <source>
        <dbReference type="Pfam" id="PF00501"/>
    </source>
</evidence>
<name>A0A1H3HV47_9PROT</name>
<dbReference type="OrthoDB" id="580775at2"/>
<dbReference type="Proteomes" id="UP000198640">
    <property type="component" value="Unassembled WGS sequence"/>
</dbReference>
<accession>A0A1H3HV47</accession>
<dbReference type="AlphaFoldDB" id="A0A1H3HV47"/>
<protein>
    <submittedName>
        <fullName evidence="2">Phenylacetate-CoA ligase</fullName>
    </submittedName>
</protein>
<proteinExistence type="predicted"/>
<keyword evidence="3" id="KW-1185">Reference proteome</keyword>
<evidence type="ECO:0000313" key="2">
    <source>
        <dbReference type="EMBL" id="SDY18678.1"/>
    </source>
</evidence>
<dbReference type="InterPro" id="IPR000873">
    <property type="entry name" value="AMP-dep_synth/lig_dom"/>
</dbReference>
<sequence>MVDSPRRRSDYYTAWVSGMLFPLHERFKGHASVKLRKSMERSQWLSPEQIVQGQLDGLRQLLSHAQAHVSYYRKLFGAVGLAPNDIRSLQDLQGLPLLDKEKIRANLDTLRADNAHGLARFNTGGSSGEPLVFYIGKERVSHDIAAKWRATRWWGVDIGDPEIVLWGSPIELGAQDRLRSLRDYLLRSKLLPAFEMSDQKLEHFLATIRRFRPKMLFGYPSALSHIAQYADRKGMEMNDIGIQVAFVTSERLYDDQRRQIGATFGCPVANGYGGRDAGFIAHECPAGGMHITAEDIIVEIIDAGGRVLPHGEAGEIVVTHLASGDFPFIRYRTGDIGVLDDKSCTCGRGLPLLREIQGRSTDFVVAQDGTIMHGLALIYILRDMPQIRAFKIIQETLDFTRILIVTASSLNQADASHIVAAFQSRLGKQVVVKVEQVSEMPAEKSGKFRYVISKVAVPAEQ</sequence>
<dbReference type="InterPro" id="IPR042099">
    <property type="entry name" value="ANL_N_sf"/>
</dbReference>
<dbReference type="Pfam" id="PF00501">
    <property type="entry name" value="AMP-binding"/>
    <property type="match status" value="1"/>
</dbReference>
<evidence type="ECO:0000313" key="3">
    <source>
        <dbReference type="Proteomes" id="UP000198640"/>
    </source>
</evidence>
<dbReference type="RefSeq" id="WP_090413644.1">
    <property type="nucleotide sequence ID" value="NZ_FNOY01000022.1"/>
</dbReference>